<proteinExistence type="predicted"/>
<dbReference type="PANTHER" id="PTHR23404">
    <property type="entry name" value="MOLYBDOPTERIN SYNTHASE RELATED"/>
    <property type="match status" value="1"/>
</dbReference>
<comment type="caution">
    <text evidence="1">The sequence shown here is derived from an EMBL/GenBank/DDBJ whole genome shotgun (WGS) entry which is preliminary data.</text>
</comment>
<protein>
    <submittedName>
        <fullName evidence="1">Molybdopterin biosynthesis protein MoeE</fullName>
    </submittedName>
</protein>
<dbReference type="GO" id="GO:0006777">
    <property type="term" value="P:Mo-molybdopterin cofactor biosynthetic process"/>
    <property type="evidence" value="ECO:0007669"/>
    <property type="project" value="InterPro"/>
</dbReference>
<dbReference type="SUPFAM" id="SSF54690">
    <property type="entry name" value="Molybdopterin synthase subunit MoaE"/>
    <property type="match status" value="1"/>
</dbReference>
<name>A0A8J8B3Z8_9EURY</name>
<dbReference type="InterPro" id="IPR003448">
    <property type="entry name" value="Mopterin_biosynth_MoaE"/>
</dbReference>
<dbReference type="Gene3D" id="3.90.1170.40">
    <property type="entry name" value="Molybdopterin biosynthesis MoaE subunit"/>
    <property type="match status" value="1"/>
</dbReference>
<dbReference type="OrthoDB" id="45235at2157"/>
<dbReference type="Proteomes" id="UP000730161">
    <property type="component" value="Unassembled WGS sequence"/>
</dbReference>
<dbReference type="RefSeq" id="WP_211530409.1">
    <property type="nucleotide sequence ID" value="NZ_JWHL01000004.1"/>
</dbReference>
<gene>
    <name evidence="1" type="ORF">RJ53_04295</name>
</gene>
<dbReference type="EMBL" id="JWHL01000004">
    <property type="protein sequence ID" value="MBR1368770.1"/>
    <property type="molecule type" value="Genomic_DNA"/>
</dbReference>
<dbReference type="CDD" id="cd00756">
    <property type="entry name" value="MoaE"/>
    <property type="match status" value="1"/>
</dbReference>
<sequence>MVVTVTQEDFDINRLIEERKASDMGAFVSFIGIVRDDGIERMELEAHQEVAVEELEVIRDEAFAKFPIKSVDIIHRIGDLRIGDNIVLILVGAGHRREAFEGCEYIIERLKERVPIWKKEYTPDGERWVHGEHH</sequence>
<evidence type="ECO:0000313" key="2">
    <source>
        <dbReference type="Proteomes" id="UP000730161"/>
    </source>
</evidence>
<keyword evidence="2" id="KW-1185">Reference proteome</keyword>
<dbReference type="Pfam" id="PF02391">
    <property type="entry name" value="MoaE"/>
    <property type="match status" value="1"/>
</dbReference>
<accession>A0A8J8B3Z8</accession>
<organism evidence="1 2">
    <name type="scientific">Methanocalculus chunghsingensis</name>
    <dbReference type="NCBI Taxonomy" id="156457"/>
    <lineage>
        <taxon>Archaea</taxon>
        <taxon>Methanobacteriati</taxon>
        <taxon>Methanobacteriota</taxon>
        <taxon>Stenosarchaea group</taxon>
        <taxon>Methanomicrobia</taxon>
        <taxon>Methanomicrobiales</taxon>
        <taxon>Methanocalculaceae</taxon>
        <taxon>Methanocalculus</taxon>
    </lineage>
</organism>
<dbReference type="AlphaFoldDB" id="A0A8J8B3Z8"/>
<evidence type="ECO:0000313" key="1">
    <source>
        <dbReference type="EMBL" id="MBR1368770.1"/>
    </source>
</evidence>
<dbReference type="InterPro" id="IPR036563">
    <property type="entry name" value="MoaE_sf"/>
</dbReference>
<reference evidence="1" key="1">
    <citation type="submission" date="2014-12" db="EMBL/GenBank/DDBJ databases">
        <authorList>
            <person name="Huang H.-H."/>
            <person name="Chen S.-C."/>
            <person name="Lai M.-C."/>
        </authorList>
    </citation>
    <scope>NUCLEOTIDE SEQUENCE</scope>
    <source>
        <strain evidence="1">K1F9705b</strain>
    </source>
</reference>